<dbReference type="Proteomes" id="UP000789831">
    <property type="component" value="Unassembled WGS sequence"/>
</dbReference>
<evidence type="ECO:0000313" key="1">
    <source>
        <dbReference type="EMBL" id="CAG8685393.1"/>
    </source>
</evidence>
<gene>
    <name evidence="1" type="ORF">AGERDE_LOCUS12854</name>
</gene>
<evidence type="ECO:0000313" key="2">
    <source>
        <dbReference type="Proteomes" id="UP000789831"/>
    </source>
</evidence>
<comment type="caution">
    <text evidence="1">The sequence shown here is derived from an EMBL/GenBank/DDBJ whole genome shotgun (WGS) entry which is preliminary data.</text>
</comment>
<accession>A0A9N9ETM7</accession>
<organism evidence="1 2">
    <name type="scientific">Ambispora gerdemannii</name>
    <dbReference type="NCBI Taxonomy" id="144530"/>
    <lineage>
        <taxon>Eukaryota</taxon>
        <taxon>Fungi</taxon>
        <taxon>Fungi incertae sedis</taxon>
        <taxon>Mucoromycota</taxon>
        <taxon>Glomeromycotina</taxon>
        <taxon>Glomeromycetes</taxon>
        <taxon>Archaeosporales</taxon>
        <taxon>Ambisporaceae</taxon>
        <taxon>Ambispora</taxon>
    </lineage>
</organism>
<reference evidence="1" key="1">
    <citation type="submission" date="2021-06" db="EMBL/GenBank/DDBJ databases">
        <authorList>
            <person name="Kallberg Y."/>
            <person name="Tangrot J."/>
            <person name="Rosling A."/>
        </authorList>
    </citation>
    <scope>NUCLEOTIDE SEQUENCE</scope>
    <source>
        <strain evidence="1">MT106</strain>
    </source>
</reference>
<dbReference type="AlphaFoldDB" id="A0A9N9ETM7"/>
<keyword evidence="2" id="KW-1185">Reference proteome</keyword>
<proteinExistence type="predicted"/>
<sequence>MDDLSFSSTSIIKSKAKSIVWQPLLPNIQCIQVSLTEMLSVLDLYMFDITLLGGDNLSKGYEILPKNCIYKGRVRQGDVKAITLVDKNAKQCFRLKNAYMEYLGCSTWNDCRKDRCNWKDCIVVLQDKLLNLCNIEYHEFMNNAKILSITSNTKLHYPSILEFEK</sequence>
<dbReference type="EMBL" id="CAJVPL010011896">
    <property type="protein sequence ID" value="CAG8685393.1"/>
    <property type="molecule type" value="Genomic_DNA"/>
</dbReference>
<name>A0A9N9ETM7_9GLOM</name>
<dbReference type="OrthoDB" id="2421217at2759"/>
<protein>
    <submittedName>
        <fullName evidence="1">8124_t:CDS:1</fullName>
    </submittedName>
</protein>
<feature type="non-terminal residue" evidence="1">
    <location>
        <position position="165"/>
    </location>
</feature>